<dbReference type="Proteomes" id="UP001476798">
    <property type="component" value="Unassembled WGS sequence"/>
</dbReference>
<name>A0ABV0MLN8_9TELE</name>
<accession>A0ABV0MLN8</accession>
<comment type="caution">
    <text evidence="2">The sequence shown here is derived from an EMBL/GenBank/DDBJ whole genome shotgun (WGS) entry which is preliminary data.</text>
</comment>
<proteinExistence type="predicted"/>
<protein>
    <submittedName>
        <fullName evidence="2">Uncharacterized protein</fullName>
    </submittedName>
</protein>
<keyword evidence="3" id="KW-1185">Reference proteome</keyword>
<evidence type="ECO:0000313" key="2">
    <source>
        <dbReference type="EMBL" id="MEQ2160000.1"/>
    </source>
</evidence>
<evidence type="ECO:0000313" key="3">
    <source>
        <dbReference type="Proteomes" id="UP001476798"/>
    </source>
</evidence>
<organism evidence="2 3">
    <name type="scientific">Goodea atripinnis</name>
    <dbReference type="NCBI Taxonomy" id="208336"/>
    <lineage>
        <taxon>Eukaryota</taxon>
        <taxon>Metazoa</taxon>
        <taxon>Chordata</taxon>
        <taxon>Craniata</taxon>
        <taxon>Vertebrata</taxon>
        <taxon>Euteleostomi</taxon>
        <taxon>Actinopterygii</taxon>
        <taxon>Neopterygii</taxon>
        <taxon>Teleostei</taxon>
        <taxon>Neoteleostei</taxon>
        <taxon>Acanthomorphata</taxon>
        <taxon>Ovalentaria</taxon>
        <taxon>Atherinomorphae</taxon>
        <taxon>Cyprinodontiformes</taxon>
        <taxon>Goodeidae</taxon>
        <taxon>Goodea</taxon>
    </lineage>
</organism>
<reference evidence="2 3" key="1">
    <citation type="submission" date="2021-06" db="EMBL/GenBank/DDBJ databases">
        <authorList>
            <person name="Palmer J.M."/>
        </authorList>
    </citation>
    <scope>NUCLEOTIDE SEQUENCE [LARGE SCALE GENOMIC DNA]</scope>
    <source>
        <strain evidence="2 3">GA_2019</strain>
        <tissue evidence="2">Muscle</tissue>
    </source>
</reference>
<sequence length="185" mass="21477">MQTLTHQQSLLMRFTKRELLHDITHLQIEQLDVTDTQPRVNPRAVDIGIRPESFLKGVTKVLLTPELLSSVAAARTRYRIHLENERRKKASKAKGQRRRAMEEHLEQLKKSKMAIQEVSEVLTRDADKLANEAEATQAGSKIAELRQRPVLSEEATRRSLQTSRTWMNRLRPMHQSSEDRRLLCH</sequence>
<feature type="compositionally biased region" description="Basic and acidic residues" evidence="1">
    <location>
        <begin position="176"/>
        <end position="185"/>
    </location>
</feature>
<dbReference type="EMBL" id="JAHRIO010004197">
    <property type="protein sequence ID" value="MEQ2160000.1"/>
    <property type="molecule type" value="Genomic_DNA"/>
</dbReference>
<feature type="region of interest" description="Disordered" evidence="1">
    <location>
        <begin position="149"/>
        <end position="185"/>
    </location>
</feature>
<gene>
    <name evidence="2" type="ORF">GOODEAATRI_029077</name>
</gene>
<evidence type="ECO:0000256" key="1">
    <source>
        <dbReference type="SAM" id="MobiDB-lite"/>
    </source>
</evidence>